<comment type="caution">
    <text evidence="2">The sequence shown here is derived from an EMBL/GenBank/DDBJ whole genome shotgun (WGS) entry which is preliminary data.</text>
</comment>
<keyword evidence="1" id="KW-0812">Transmembrane</keyword>
<keyword evidence="3" id="KW-1185">Reference proteome</keyword>
<reference evidence="2 3" key="1">
    <citation type="submission" date="2020-01" db="EMBL/GenBank/DDBJ databases">
        <authorList>
            <person name="Kim M.K."/>
        </authorList>
    </citation>
    <scope>NUCLEOTIDE SEQUENCE [LARGE SCALE GENOMIC DNA]</scope>
    <source>
        <strain evidence="2 3">BT213</strain>
    </source>
</reference>
<protein>
    <submittedName>
        <fullName evidence="2">Uncharacterized protein</fullName>
    </submittedName>
</protein>
<organism evidence="2 3">
    <name type="scientific">Pontibacter fetidus</name>
    <dbReference type="NCBI Taxonomy" id="2700082"/>
    <lineage>
        <taxon>Bacteria</taxon>
        <taxon>Pseudomonadati</taxon>
        <taxon>Bacteroidota</taxon>
        <taxon>Cytophagia</taxon>
        <taxon>Cytophagales</taxon>
        <taxon>Hymenobacteraceae</taxon>
        <taxon>Pontibacter</taxon>
    </lineage>
</organism>
<dbReference type="RefSeq" id="WP_162347720.1">
    <property type="nucleotide sequence ID" value="NZ_JAAEAA010000033.1"/>
</dbReference>
<feature type="transmembrane region" description="Helical" evidence="1">
    <location>
        <begin position="21"/>
        <end position="42"/>
    </location>
</feature>
<evidence type="ECO:0000313" key="2">
    <source>
        <dbReference type="EMBL" id="NDK57661.1"/>
    </source>
</evidence>
<keyword evidence="1" id="KW-0472">Membrane</keyword>
<evidence type="ECO:0000313" key="3">
    <source>
        <dbReference type="Proteomes" id="UP000478546"/>
    </source>
</evidence>
<sequence length="97" mass="10964">MTSKDEYLLQTWPKQQAKGKTAYMATHSLIYAVLVGIITILFDLGDASVKDIILSKEFLVKLALFTTIGAIMANYKWKTNTKKYEALKEQHVGQPKL</sequence>
<keyword evidence="1" id="KW-1133">Transmembrane helix</keyword>
<dbReference type="Proteomes" id="UP000478546">
    <property type="component" value="Unassembled WGS sequence"/>
</dbReference>
<accession>A0A6B2H5A8</accession>
<evidence type="ECO:0000256" key="1">
    <source>
        <dbReference type="SAM" id="Phobius"/>
    </source>
</evidence>
<feature type="transmembrane region" description="Helical" evidence="1">
    <location>
        <begin position="58"/>
        <end position="75"/>
    </location>
</feature>
<proteinExistence type="predicted"/>
<name>A0A6B2H5A8_9BACT</name>
<gene>
    <name evidence="2" type="ORF">GWO68_17175</name>
</gene>
<dbReference type="AlphaFoldDB" id="A0A6B2H5A8"/>
<dbReference type="EMBL" id="JAAEAA010000033">
    <property type="protein sequence ID" value="NDK57661.1"/>
    <property type="molecule type" value="Genomic_DNA"/>
</dbReference>